<feature type="chain" id="PRO_5027036545" description="Outer-membrane lipoprotein carrier protein" evidence="11">
    <location>
        <begin position="21"/>
        <end position="218"/>
    </location>
</feature>
<organism evidence="12 13">
    <name type="scientific">Candidatus Desulfovibrio kirbyi</name>
    <dbReference type="NCBI Taxonomy" id="2696086"/>
    <lineage>
        <taxon>Bacteria</taxon>
        <taxon>Pseudomonadati</taxon>
        <taxon>Thermodesulfobacteriota</taxon>
        <taxon>Desulfovibrionia</taxon>
        <taxon>Desulfovibrionales</taxon>
        <taxon>Desulfovibrionaceae</taxon>
        <taxon>Desulfovibrio</taxon>
    </lineage>
</organism>
<keyword evidence="7" id="KW-0574">Periplasm</keyword>
<evidence type="ECO:0000256" key="6">
    <source>
        <dbReference type="ARBA" id="ARBA00022729"/>
    </source>
</evidence>
<evidence type="ECO:0000256" key="4">
    <source>
        <dbReference type="ARBA" id="ARBA00014035"/>
    </source>
</evidence>
<dbReference type="EMBL" id="BLLL01000003">
    <property type="protein sequence ID" value="GFH62562.1"/>
    <property type="molecule type" value="Genomic_DNA"/>
</dbReference>
<keyword evidence="9" id="KW-0143">Chaperone</keyword>
<comment type="similarity">
    <text evidence="2">Belongs to the LolA family.</text>
</comment>
<dbReference type="Proteomes" id="UP000505077">
    <property type="component" value="Unassembled WGS sequence"/>
</dbReference>
<comment type="subcellular location">
    <subcellularLocation>
        <location evidence="1">Periplasm</location>
    </subcellularLocation>
</comment>
<dbReference type="InterPro" id="IPR029046">
    <property type="entry name" value="LolA/LolB/LppX"/>
</dbReference>
<dbReference type="AlphaFoldDB" id="A0A6L2R542"/>
<dbReference type="CDD" id="cd16325">
    <property type="entry name" value="LolA"/>
    <property type="match status" value="1"/>
</dbReference>
<dbReference type="Gene3D" id="2.50.20.10">
    <property type="entry name" value="Lipoprotein localisation LolA/LolB/LppX"/>
    <property type="match status" value="1"/>
</dbReference>
<comment type="subunit">
    <text evidence="3">Monomer.</text>
</comment>
<dbReference type="InterPro" id="IPR018323">
    <property type="entry name" value="OM_lipoprot_carrier_LolA_Pbac"/>
</dbReference>
<comment type="caution">
    <text evidence="12">The sequence shown here is derived from an EMBL/GenBank/DDBJ whole genome shotgun (WGS) entry which is preliminary data.</text>
</comment>
<evidence type="ECO:0000256" key="9">
    <source>
        <dbReference type="ARBA" id="ARBA00023186"/>
    </source>
</evidence>
<evidence type="ECO:0000256" key="2">
    <source>
        <dbReference type="ARBA" id="ARBA00007615"/>
    </source>
</evidence>
<dbReference type="Pfam" id="PF03548">
    <property type="entry name" value="LolA"/>
    <property type="match status" value="1"/>
</dbReference>
<dbReference type="PANTHER" id="PTHR35869:SF1">
    <property type="entry name" value="OUTER-MEMBRANE LIPOPROTEIN CARRIER PROTEIN"/>
    <property type="match status" value="1"/>
</dbReference>
<keyword evidence="12" id="KW-0449">Lipoprotein</keyword>
<keyword evidence="8" id="KW-0653">Protein transport</keyword>
<evidence type="ECO:0000256" key="1">
    <source>
        <dbReference type="ARBA" id="ARBA00004418"/>
    </source>
</evidence>
<keyword evidence="5" id="KW-0813">Transport</keyword>
<feature type="region of interest" description="Disordered" evidence="10">
    <location>
        <begin position="191"/>
        <end position="218"/>
    </location>
</feature>
<feature type="compositionally biased region" description="Basic and acidic residues" evidence="10">
    <location>
        <begin position="199"/>
        <end position="218"/>
    </location>
</feature>
<evidence type="ECO:0000256" key="11">
    <source>
        <dbReference type="SAM" id="SignalP"/>
    </source>
</evidence>
<protein>
    <recommendedName>
        <fullName evidence="4">Outer-membrane lipoprotein carrier protein</fullName>
    </recommendedName>
</protein>
<evidence type="ECO:0000256" key="7">
    <source>
        <dbReference type="ARBA" id="ARBA00022764"/>
    </source>
</evidence>
<proteinExistence type="inferred from homology"/>
<evidence type="ECO:0000256" key="10">
    <source>
        <dbReference type="SAM" id="MobiDB-lite"/>
    </source>
</evidence>
<dbReference type="InterPro" id="IPR004564">
    <property type="entry name" value="OM_lipoprot_carrier_LolA-like"/>
</dbReference>
<evidence type="ECO:0000256" key="8">
    <source>
        <dbReference type="ARBA" id="ARBA00022927"/>
    </source>
</evidence>
<dbReference type="NCBIfam" id="TIGR00547">
    <property type="entry name" value="lolA"/>
    <property type="match status" value="1"/>
</dbReference>
<sequence>MRFFFTLTLLVFCLSPLSHAAALTDDIQQRYAQTTSFSANFEQTLTHKESGAIEKRRGVLLFQKPLLIRWTTEKPHTEILVATRQEIWDYLPDEEIVYKYPLDMLKDSGGIIQVLTGQAALTKDFEVKSDGTENGLAKLRLYPKKPTPQLVEAVIWVESGYIRRTAITDFYGNTNDVRFTTFTPNAKTKASDFTFTPPKDVEMEDRTSAKTQEKELFR</sequence>
<evidence type="ECO:0000256" key="3">
    <source>
        <dbReference type="ARBA" id="ARBA00011245"/>
    </source>
</evidence>
<evidence type="ECO:0000313" key="13">
    <source>
        <dbReference type="Proteomes" id="UP000505077"/>
    </source>
</evidence>
<gene>
    <name evidence="12" type="primary">lolA</name>
    <name evidence="12" type="ORF">ZNDK_0333</name>
</gene>
<feature type="signal peptide" evidence="11">
    <location>
        <begin position="1"/>
        <end position="20"/>
    </location>
</feature>
<dbReference type="GO" id="GO:0042597">
    <property type="term" value="C:periplasmic space"/>
    <property type="evidence" value="ECO:0007669"/>
    <property type="project" value="UniProtKB-SubCell"/>
</dbReference>
<keyword evidence="6 11" id="KW-0732">Signal</keyword>
<dbReference type="SUPFAM" id="SSF89392">
    <property type="entry name" value="Prokaryotic lipoproteins and lipoprotein localization factors"/>
    <property type="match status" value="1"/>
</dbReference>
<reference evidence="12 13" key="1">
    <citation type="journal article" date="2020" name="ISME J.">
        <title>Parallel Reductive Genome Evolution in Desulfovibrio Ectosymbionts Independently Acquired by Trichonympha Protists in the Termite Gut.</title>
        <authorList>
            <person name="Takeuchi M."/>
            <person name="Kuwahara H."/>
            <person name="Murakami T."/>
            <person name="Takahashi K."/>
            <person name="Kajitani R."/>
            <person name="Toyoda A."/>
            <person name="Itoh T."/>
            <person name="Ohkuma M."/>
            <person name="Hongoh Y."/>
        </authorList>
    </citation>
    <scope>NUCLEOTIDE SEQUENCE [LARGE SCALE GENOMIC DNA]</scope>
    <source>
        <strain evidence="12">ZnDsv-02</strain>
    </source>
</reference>
<dbReference type="PANTHER" id="PTHR35869">
    <property type="entry name" value="OUTER-MEMBRANE LIPOPROTEIN CARRIER PROTEIN"/>
    <property type="match status" value="1"/>
</dbReference>
<name>A0A6L2R542_9BACT</name>
<evidence type="ECO:0000313" key="12">
    <source>
        <dbReference type="EMBL" id="GFH62562.1"/>
    </source>
</evidence>
<evidence type="ECO:0000256" key="5">
    <source>
        <dbReference type="ARBA" id="ARBA00022448"/>
    </source>
</evidence>
<dbReference type="GO" id="GO:0042953">
    <property type="term" value="P:lipoprotein transport"/>
    <property type="evidence" value="ECO:0007669"/>
    <property type="project" value="InterPro"/>
</dbReference>
<accession>A0A6L2R542</accession>